<protein>
    <submittedName>
        <fullName evidence="2">Uncharacterized protein</fullName>
    </submittedName>
</protein>
<evidence type="ECO:0000313" key="3">
    <source>
        <dbReference type="Proteomes" id="UP001151760"/>
    </source>
</evidence>
<feature type="region of interest" description="Disordered" evidence="1">
    <location>
        <begin position="350"/>
        <end position="376"/>
    </location>
</feature>
<sequence length="376" mass="43130">MEYLVKINKKELILELKQRHLKITVLTSNMPYPSRKIRRICACTSPKTTKYQGSIRRLSEEVYRLRSPSEGYAANRDKMDNPNITMEEYIRLEEKEKARQRGKVYNWETAKYGKIAIRHMVPLPPPIRDLVCFDIMGLTPEMRQDLAKRLRMVYTGDDGQEIFVSHAWRRLFEIRAPLVCDFILEFLNTYRISSEMGLDAADALCFQLGGARRSITWRQFILALGFHTVEEMAEDGFKSYWLESERVIPDKGDLSDYWIEISSNRDFLRVAPSYTYIRDLQRRLCHRHAKGRKSGARLSGGHFIGCLAHHFGLVNDDGLRGLSVVTHELPLIDMGELVKLNIWSAEDAPDVDEGTQAVPAPVHAPPPPPAAGRTMP</sequence>
<gene>
    <name evidence="2" type="ORF">Tco_0977304</name>
</gene>
<evidence type="ECO:0000256" key="1">
    <source>
        <dbReference type="SAM" id="MobiDB-lite"/>
    </source>
</evidence>
<keyword evidence="3" id="KW-1185">Reference proteome</keyword>
<name>A0ABQ5EKU3_9ASTR</name>
<dbReference type="Proteomes" id="UP001151760">
    <property type="component" value="Unassembled WGS sequence"/>
</dbReference>
<dbReference type="EMBL" id="BQNB010016381">
    <property type="protein sequence ID" value="GJT51147.1"/>
    <property type="molecule type" value="Genomic_DNA"/>
</dbReference>
<reference evidence="2" key="1">
    <citation type="journal article" date="2022" name="Int. J. Mol. Sci.">
        <title>Draft Genome of Tanacetum Coccineum: Genomic Comparison of Closely Related Tanacetum-Family Plants.</title>
        <authorList>
            <person name="Yamashiro T."/>
            <person name="Shiraishi A."/>
            <person name="Nakayama K."/>
            <person name="Satake H."/>
        </authorList>
    </citation>
    <scope>NUCLEOTIDE SEQUENCE</scope>
</reference>
<accession>A0ABQ5EKU3</accession>
<proteinExistence type="predicted"/>
<reference evidence="2" key="2">
    <citation type="submission" date="2022-01" db="EMBL/GenBank/DDBJ databases">
        <authorList>
            <person name="Yamashiro T."/>
            <person name="Shiraishi A."/>
            <person name="Satake H."/>
            <person name="Nakayama K."/>
        </authorList>
    </citation>
    <scope>NUCLEOTIDE SEQUENCE</scope>
</reference>
<evidence type="ECO:0000313" key="2">
    <source>
        <dbReference type="EMBL" id="GJT51147.1"/>
    </source>
</evidence>
<organism evidence="2 3">
    <name type="scientific">Tanacetum coccineum</name>
    <dbReference type="NCBI Taxonomy" id="301880"/>
    <lineage>
        <taxon>Eukaryota</taxon>
        <taxon>Viridiplantae</taxon>
        <taxon>Streptophyta</taxon>
        <taxon>Embryophyta</taxon>
        <taxon>Tracheophyta</taxon>
        <taxon>Spermatophyta</taxon>
        <taxon>Magnoliopsida</taxon>
        <taxon>eudicotyledons</taxon>
        <taxon>Gunneridae</taxon>
        <taxon>Pentapetalae</taxon>
        <taxon>asterids</taxon>
        <taxon>campanulids</taxon>
        <taxon>Asterales</taxon>
        <taxon>Asteraceae</taxon>
        <taxon>Asteroideae</taxon>
        <taxon>Anthemideae</taxon>
        <taxon>Anthemidinae</taxon>
        <taxon>Tanacetum</taxon>
    </lineage>
</organism>
<comment type="caution">
    <text evidence="2">The sequence shown here is derived from an EMBL/GenBank/DDBJ whole genome shotgun (WGS) entry which is preliminary data.</text>
</comment>